<dbReference type="Proteomes" id="UP000033618">
    <property type="component" value="Unassembled WGS sequence"/>
</dbReference>
<evidence type="ECO:0000313" key="2">
    <source>
        <dbReference type="Proteomes" id="UP000033618"/>
    </source>
</evidence>
<protein>
    <recommendedName>
        <fullName evidence="3">Cellulose synthase</fullName>
    </recommendedName>
</protein>
<dbReference type="RefSeq" id="WP_046154344.1">
    <property type="nucleotide sequence ID" value="NZ_CADFGU010000006.1"/>
</dbReference>
<comment type="caution">
    <text evidence="1">The sequence shown here is derived from an EMBL/GenBank/DDBJ whole genome shotgun (WGS) entry which is preliminary data.</text>
</comment>
<name>A0A0F5JTH6_9BURK</name>
<evidence type="ECO:0008006" key="3">
    <source>
        <dbReference type="Google" id="ProtNLM"/>
    </source>
</evidence>
<sequence length="107" mass="11356">MATRQKLQIVGITERTGVSAKTGKPYCMRTAQCILHQEKPEGTQLVVGTILLPNEVKGAAVGEFLADFEFMQSRDGALVPTIVELHPYGSSTQKPTAKAGQGLAATA</sequence>
<dbReference type="AlphaFoldDB" id="A0A0F5JTH6"/>
<proteinExistence type="predicted"/>
<gene>
    <name evidence="1" type="ORF">WM40_25090</name>
</gene>
<reference evidence="1 2" key="1">
    <citation type="submission" date="2015-03" db="EMBL/GenBank/DDBJ databases">
        <title>Draft Genome Sequence of Burkholderia andropogonis type strain ICMP2807, isolated from Sorghum bicolor.</title>
        <authorList>
            <person name="Lopes-Santos L."/>
            <person name="Castro D.B."/>
            <person name="Ottoboni L.M."/>
            <person name="Park D."/>
            <person name="Weirc B.S."/>
            <person name="Destefano S.A."/>
        </authorList>
    </citation>
    <scope>NUCLEOTIDE SEQUENCE [LARGE SCALE GENOMIC DNA]</scope>
    <source>
        <strain evidence="1 2">ICMP2807</strain>
    </source>
</reference>
<dbReference type="OrthoDB" id="8812527at2"/>
<keyword evidence="2" id="KW-1185">Reference proteome</keyword>
<evidence type="ECO:0000313" key="1">
    <source>
        <dbReference type="EMBL" id="KKB61113.1"/>
    </source>
</evidence>
<accession>A0A0F5JTH6</accession>
<dbReference type="EMBL" id="LAQU01000070">
    <property type="protein sequence ID" value="KKB61113.1"/>
    <property type="molecule type" value="Genomic_DNA"/>
</dbReference>
<organism evidence="1 2">
    <name type="scientific">Robbsia andropogonis</name>
    <dbReference type="NCBI Taxonomy" id="28092"/>
    <lineage>
        <taxon>Bacteria</taxon>
        <taxon>Pseudomonadati</taxon>
        <taxon>Pseudomonadota</taxon>
        <taxon>Betaproteobacteria</taxon>
        <taxon>Burkholderiales</taxon>
        <taxon>Burkholderiaceae</taxon>
        <taxon>Robbsia</taxon>
    </lineage>
</organism>
<dbReference type="PATRIC" id="fig|28092.6.peg.5926"/>